<reference evidence="1 2" key="1">
    <citation type="submission" date="2019-04" db="EMBL/GenBank/DDBJ databases">
        <title>Whole genome sequencing of Brevibacillus sp. TGS2-1.</title>
        <authorList>
            <person name="Choi A."/>
        </authorList>
    </citation>
    <scope>NUCLEOTIDE SEQUENCE [LARGE SCALE GENOMIC DNA]</scope>
    <source>
        <strain evidence="1 2">TGS2-1</strain>
    </source>
</reference>
<accession>A0A4U2YAG2</accession>
<evidence type="ECO:0000313" key="1">
    <source>
        <dbReference type="EMBL" id="TKI57245.1"/>
    </source>
</evidence>
<comment type="caution">
    <text evidence="1">The sequence shown here is derived from an EMBL/GenBank/DDBJ whole genome shotgun (WGS) entry which is preliminary data.</text>
</comment>
<organism evidence="1 2">
    <name type="scientific">Brevibacillus antibioticus</name>
    <dbReference type="NCBI Taxonomy" id="2570228"/>
    <lineage>
        <taxon>Bacteria</taxon>
        <taxon>Bacillati</taxon>
        <taxon>Bacillota</taxon>
        <taxon>Bacilli</taxon>
        <taxon>Bacillales</taxon>
        <taxon>Paenibacillaceae</taxon>
        <taxon>Brevibacillus</taxon>
    </lineage>
</organism>
<name>A0A4U2YAG2_9BACL</name>
<dbReference type="EMBL" id="SZNK01000001">
    <property type="protein sequence ID" value="TKI57245.1"/>
    <property type="molecule type" value="Genomic_DNA"/>
</dbReference>
<sequence length="196" mass="22858">MEYMDEKILAVLNQAEKANVPNNISAGPVRVGNRFYEFEQQAFWENKVHLFIPKDFEDMPEQQRALKYPYEQRPQIIKSDETGSVNFTLNRVDQDLQDQWVKQLTDGMKAMIKQANPANVFYTDGVEVVAEKQVGYFEFKSPALDGFLYHLMFFFALEGKMAMGTFCCPYAKYEEWREIAFQVIRTLSVSEEEKGE</sequence>
<dbReference type="Proteomes" id="UP000307841">
    <property type="component" value="Unassembled WGS sequence"/>
</dbReference>
<evidence type="ECO:0000313" key="2">
    <source>
        <dbReference type="Proteomes" id="UP000307841"/>
    </source>
</evidence>
<dbReference type="OrthoDB" id="249246at2"/>
<proteinExistence type="predicted"/>
<protein>
    <recommendedName>
        <fullName evidence="3">DUF1795 domain-containing protein</fullName>
    </recommendedName>
</protein>
<gene>
    <name evidence="1" type="ORF">E8L90_18265</name>
</gene>
<evidence type="ECO:0008006" key="3">
    <source>
        <dbReference type="Google" id="ProtNLM"/>
    </source>
</evidence>
<keyword evidence="2" id="KW-1185">Reference proteome</keyword>
<dbReference type="AlphaFoldDB" id="A0A4U2YAG2"/>
<dbReference type="RefSeq" id="WP_137030689.1">
    <property type="nucleotide sequence ID" value="NZ_SZNK01000001.1"/>
</dbReference>